<feature type="compositionally biased region" description="Acidic residues" evidence="2">
    <location>
        <begin position="434"/>
        <end position="445"/>
    </location>
</feature>
<evidence type="ECO:0000313" key="4">
    <source>
        <dbReference type="Proteomes" id="UP000501690"/>
    </source>
</evidence>
<sequence>MASNSKAILDYALFQLTPTRTRCELLVFCGGAHQKIASGLFEPFVSHLKFVRDEISKGGYSIKLLPPSNSAFWFTRATFERFVRFVSTPAILERFVSLENEILQIESSFQANALSISNATADEGIVPQNNGNTRRLSDSAKLNDVLEGVDIKEEESSKVSLHRLLESRIALLRKEQAMAYSRGLVAGFEIDSIDDLIYFANAFGATRLREACINFKELWKKKHADDLWIKEVAAMQSSLPPALSLSGSSGIILANDITVNDQNSIASGDGTETSNSTSNKKEDVNLPTPDQKPSHTANVHMQMPWPYNVPPYMYNLPQMPSYQGYPMTNMQTVPPYLLPNVQWSSDMGVNQKPSSTKKDKSHKKRAEEYEEDQQSESSDPNSGSESDSDKQNHSSHSSKDDQKRRKHRRKSSGTVVIRNINYITPKRRNGNEDGVSDESSEDDDIIDEQIIKQKVGVALESLQKVHKGEKHANGKKAAARHKVTKSSDATEEDIAENLSDASQGGNNNDNWSAFQNLLKIDEGTGIDGPERMKSIDVRDEHFMVRSSEETMAYAAGSTPNLDFKEVLKNPKVPNDSFIVANRDGGNEGGSKLDEYVDNIGPVTKSRDNVGEEIVLSHRSNEPGNKHSDPLSTFAADSLQTKGRTSDDWFIVENLEKMRSPDPQIVSAAVFDGDYTSPVNGHSQSEKRSERTLVDDSFMIQGQLVNNDLSGYQWKTDLSMVADLTHANKPESDAASSNEKRALSKNQEPSDLFVVLQRDSGLDSAEGSRALDYEIDFSLRETDRRSSFDHSHDKLNDNLPASPVKTSVSKSKTSGTRSSEKDEKSKALRSSSGKGKPEIISRARKPSLPSRPIVQKSKREQEDENRKRMEELRNERQRRIAERTASSGLARGGPKKDQIEGKTARVSPKNDKNKTQPVKETNRNSSVKDTLKITTQTVKESVVLRRWRFSLIQSWDKPPKAIRNYIKLDERIARLCGLKPFRFGRKTCLFESMKSFTTPKKPSMAHNEGKGGSIEWSFVGADQLISMMKVHKKIFVFRDIMDLVPMNSSASLHEMVITTLEDLQRLYPGIIPRKKVSNIKDKPIHQGLVYFCEALKSLGESWTSDCTEKHIYELPACKDNTNMRQLGETMSTILDCLIKIASEKFDIMEEDDPKKVIRNNSFSDMTHFPVTPKSVLPESMSPEYCSTIPLWSVKAVGKLKPIDLKRLSFHMSPPCLQTHETEKEQTINMDIVDQTVENPGRSLSQDIVLQSDTTSDHGETYDNPQATEDVEKLSASPPVLQPNMTLPPPPPPPPPLPLSSSLALVPPNPFKTGPAPAPPPSMPRGSGAAAPPPPPPGAGRSLRPKATTKLKRSTQLGNLYRTLKGKVEGSIIKGKSSGGRSSAIGAGTSGKQGMAEALAEMTKRSSYFQQIEEDVQRYTKQITELRSAITNFKTKDMIELVKFHKDVESVLENLTDESQVLSRFEGFPSRKLEAIRMATALYLRLDSVLTELQNWNIVTPVSEFLDKAERYFSKIKTELDCLERTKDEESKKFKSHNIEFDFYIFIKIKEAMVDVSSNCMEVALKERRSDGASRDSGSNLINGKRKEHGKLLWRAFQFAFRVYTFAGGHDDRADKLTRELAKEIESDPNRP</sequence>
<feature type="region of interest" description="Disordered" evidence="2">
    <location>
        <begin position="784"/>
        <end position="927"/>
    </location>
</feature>
<feature type="compositionally biased region" description="Polar residues" evidence="2">
    <location>
        <begin position="344"/>
        <end position="354"/>
    </location>
</feature>
<feature type="region of interest" description="Disordered" evidence="2">
    <location>
        <begin position="1370"/>
        <end position="1389"/>
    </location>
</feature>
<feature type="compositionally biased region" description="Low complexity" evidence="2">
    <location>
        <begin position="801"/>
        <end position="816"/>
    </location>
</feature>
<feature type="compositionally biased region" description="Low complexity" evidence="2">
    <location>
        <begin position="1297"/>
        <end position="1313"/>
    </location>
</feature>
<feature type="compositionally biased region" description="Basic residues" evidence="2">
    <location>
        <begin position="1341"/>
        <end position="1351"/>
    </location>
</feature>
<feature type="compositionally biased region" description="Polar residues" evidence="2">
    <location>
        <begin position="914"/>
        <end position="927"/>
    </location>
</feature>
<keyword evidence="4" id="KW-1185">Reference proteome</keyword>
<reference evidence="3 4" key="1">
    <citation type="submission" date="2019-04" db="EMBL/GenBank/DDBJ databases">
        <title>An improved genome assembly and genetic linkage map for asparagus bean, Vigna unguiculata ssp. sesquipedialis.</title>
        <authorList>
            <person name="Xia Q."/>
            <person name="Zhang R."/>
            <person name="Dong Y."/>
        </authorList>
    </citation>
    <scope>NUCLEOTIDE SEQUENCE [LARGE SCALE GENOMIC DNA]</scope>
    <source>
        <tissue evidence="3">Leaf</tissue>
    </source>
</reference>
<feature type="compositionally biased region" description="Low complexity" evidence="2">
    <location>
        <begin position="1370"/>
        <end position="1385"/>
    </location>
</feature>
<accession>A0A4D6KHB1</accession>
<dbReference type="EMBL" id="CP039345">
    <property type="protein sequence ID" value="QCD76718.1"/>
    <property type="molecule type" value="Genomic_DNA"/>
</dbReference>
<dbReference type="PANTHER" id="PTHR31008">
    <property type="entry name" value="COP1-INTERACTING PROTEIN-RELATED"/>
    <property type="match status" value="1"/>
</dbReference>
<feature type="compositionally biased region" description="Low complexity" evidence="2">
    <location>
        <begin position="375"/>
        <end position="385"/>
    </location>
</feature>
<feature type="compositionally biased region" description="Basic and acidic residues" evidence="2">
    <location>
        <begin position="784"/>
        <end position="795"/>
    </location>
</feature>
<feature type="compositionally biased region" description="Basic residues" evidence="2">
    <location>
        <begin position="466"/>
        <end position="484"/>
    </location>
</feature>
<evidence type="ECO:0000256" key="2">
    <source>
        <dbReference type="SAM" id="MobiDB-lite"/>
    </source>
</evidence>
<gene>
    <name evidence="3" type="ORF">DEO72_LG1g339</name>
</gene>
<evidence type="ECO:0000313" key="3">
    <source>
        <dbReference type="EMBL" id="QCD76718.1"/>
    </source>
</evidence>
<feature type="compositionally biased region" description="Polar residues" evidence="2">
    <location>
        <begin position="262"/>
        <end position="278"/>
    </location>
</feature>
<keyword evidence="1" id="KW-0175">Coiled coil</keyword>
<feature type="compositionally biased region" description="Pro residues" evidence="2">
    <location>
        <begin position="1284"/>
        <end position="1296"/>
    </location>
</feature>
<feature type="compositionally biased region" description="Basic and acidic residues" evidence="2">
    <location>
        <begin position="893"/>
        <end position="913"/>
    </location>
</feature>
<feature type="region of interest" description="Disordered" evidence="2">
    <location>
        <begin position="1270"/>
        <end position="1359"/>
    </location>
</feature>
<protein>
    <submittedName>
        <fullName evidence="3">Uncharacterized protein</fullName>
    </submittedName>
</protein>
<dbReference type="Proteomes" id="UP000501690">
    <property type="component" value="Linkage Group LG1"/>
</dbReference>
<feature type="region of interest" description="Disordered" evidence="2">
    <location>
        <begin position="262"/>
        <end position="298"/>
    </location>
</feature>
<feature type="region of interest" description="Disordered" evidence="2">
    <location>
        <begin position="344"/>
        <end position="445"/>
    </location>
</feature>
<feature type="coiled-coil region" evidence="1">
    <location>
        <begin position="1407"/>
        <end position="1434"/>
    </location>
</feature>
<feature type="compositionally biased region" description="Basic and acidic residues" evidence="2">
    <location>
        <begin position="387"/>
        <end position="403"/>
    </location>
</feature>
<organism evidence="3 4">
    <name type="scientific">Vigna unguiculata</name>
    <name type="common">Cowpea</name>
    <dbReference type="NCBI Taxonomy" id="3917"/>
    <lineage>
        <taxon>Eukaryota</taxon>
        <taxon>Viridiplantae</taxon>
        <taxon>Streptophyta</taxon>
        <taxon>Embryophyta</taxon>
        <taxon>Tracheophyta</taxon>
        <taxon>Spermatophyta</taxon>
        <taxon>Magnoliopsida</taxon>
        <taxon>eudicotyledons</taxon>
        <taxon>Gunneridae</taxon>
        <taxon>Pentapetalae</taxon>
        <taxon>rosids</taxon>
        <taxon>fabids</taxon>
        <taxon>Fabales</taxon>
        <taxon>Fabaceae</taxon>
        <taxon>Papilionoideae</taxon>
        <taxon>50 kb inversion clade</taxon>
        <taxon>NPAAA clade</taxon>
        <taxon>indigoferoid/millettioid clade</taxon>
        <taxon>Phaseoleae</taxon>
        <taxon>Vigna</taxon>
    </lineage>
</organism>
<feature type="compositionally biased region" description="Basic and acidic residues" evidence="2">
    <location>
        <begin position="856"/>
        <end position="881"/>
    </location>
</feature>
<feature type="region of interest" description="Disordered" evidence="2">
    <location>
        <begin position="574"/>
        <end position="595"/>
    </location>
</feature>
<evidence type="ECO:0000256" key="1">
    <source>
        <dbReference type="SAM" id="Coils"/>
    </source>
</evidence>
<name>A0A4D6KHB1_VIGUN</name>
<proteinExistence type="predicted"/>
<feature type="compositionally biased region" description="Polar residues" evidence="2">
    <location>
        <begin position="499"/>
        <end position="509"/>
    </location>
</feature>
<dbReference type="PANTHER" id="PTHR31008:SF0">
    <property type="entry name" value="CSL1"/>
    <property type="match status" value="1"/>
</dbReference>
<feature type="region of interest" description="Disordered" evidence="2">
    <location>
        <begin position="466"/>
        <end position="509"/>
    </location>
</feature>
<feature type="coiled-coil region" evidence="1">
    <location>
        <begin position="1504"/>
        <end position="1531"/>
    </location>
</feature>